<gene>
    <name evidence="2" type="ORF">MHPYR_30091</name>
</gene>
<organism evidence="2">
    <name type="scientific">uncultured Mycobacterium sp</name>
    <dbReference type="NCBI Taxonomy" id="171292"/>
    <lineage>
        <taxon>Bacteria</taxon>
        <taxon>Bacillati</taxon>
        <taxon>Actinomycetota</taxon>
        <taxon>Actinomycetes</taxon>
        <taxon>Mycobacteriales</taxon>
        <taxon>Mycobacteriaceae</taxon>
        <taxon>Mycobacterium</taxon>
        <taxon>environmental samples</taxon>
    </lineage>
</organism>
<dbReference type="AlphaFoldDB" id="A0A1Y5PBL6"/>
<accession>A0A1Y5PBL6</accession>
<dbReference type="EMBL" id="FLQS01000023">
    <property type="protein sequence ID" value="SBS76094.1"/>
    <property type="molecule type" value="Genomic_DNA"/>
</dbReference>
<reference evidence="2" key="1">
    <citation type="submission" date="2016-03" db="EMBL/GenBank/DDBJ databases">
        <authorList>
            <person name="Ploux O."/>
        </authorList>
    </citation>
    <scope>NUCLEOTIDE SEQUENCE</scope>
    <source>
        <strain evidence="2">UC10</strain>
    </source>
</reference>
<feature type="transmembrane region" description="Helical" evidence="1">
    <location>
        <begin position="30"/>
        <end position="53"/>
    </location>
</feature>
<name>A0A1Y5PBL6_9MYCO</name>
<sequence>MYFGLLQLVFNLSWVIYVIYLPQLAHQAGIAGWAVPWILVADHAWLVGGLLLVPMIRHKDGVNCGPQAGTIVT</sequence>
<proteinExistence type="predicted"/>
<evidence type="ECO:0000313" key="2">
    <source>
        <dbReference type="EMBL" id="SBS76094.1"/>
    </source>
</evidence>
<keyword evidence="1" id="KW-1133">Transmembrane helix</keyword>
<feature type="transmembrane region" description="Helical" evidence="1">
    <location>
        <begin position="5"/>
        <end position="24"/>
    </location>
</feature>
<keyword evidence="1" id="KW-0472">Membrane</keyword>
<protein>
    <submittedName>
        <fullName evidence="2">Uncharacterized protein</fullName>
    </submittedName>
</protein>
<keyword evidence="1" id="KW-0812">Transmembrane</keyword>
<evidence type="ECO:0000256" key="1">
    <source>
        <dbReference type="SAM" id="Phobius"/>
    </source>
</evidence>